<dbReference type="SMART" id="SM00448">
    <property type="entry name" value="REC"/>
    <property type="match status" value="1"/>
</dbReference>
<keyword evidence="11" id="KW-1185">Reference proteome</keyword>
<evidence type="ECO:0000256" key="1">
    <source>
        <dbReference type="ARBA" id="ARBA00022553"/>
    </source>
</evidence>
<dbReference type="Pfam" id="PF00486">
    <property type="entry name" value="Trans_reg_C"/>
    <property type="match status" value="1"/>
</dbReference>
<keyword evidence="5" id="KW-0804">Transcription</keyword>
<reference evidence="10" key="1">
    <citation type="submission" date="2017-08" db="EMBL/GenBank/DDBJ databases">
        <authorList>
            <person name="Imhoff J.F."/>
            <person name="Rahn T."/>
            <person name="Kuenzel S."/>
            <person name="Neulinger S.C."/>
        </authorList>
    </citation>
    <scope>NUCLEOTIDE SEQUENCE</scope>
    <source>
        <strain evidence="10">DSM 11080</strain>
    </source>
</reference>
<accession>A0AAJ0U9S2</accession>
<dbReference type="GO" id="GO:0000976">
    <property type="term" value="F:transcription cis-regulatory region binding"/>
    <property type="evidence" value="ECO:0007669"/>
    <property type="project" value="TreeGrafter"/>
</dbReference>
<dbReference type="CDD" id="cd00383">
    <property type="entry name" value="trans_reg_C"/>
    <property type="match status" value="1"/>
</dbReference>
<dbReference type="GO" id="GO:0006355">
    <property type="term" value="P:regulation of DNA-templated transcription"/>
    <property type="evidence" value="ECO:0007669"/>
    <property type="project" value="InterPro"/>
</dbReference>
<keyword evidence="3" id="KW-0805">Transcription regulation</keyword>
<evidence type="ECO:0000256" key="3">
    <source>
        <dbReference type="ARBA" id="ARBA00023015"/>
    </source>
</evidence>
<evidence type="ECO:0000313" key="11">
    <source>
        <dbReference type="Proteomes" id="UP001296776"/>
    </source>
</evidence>
<organism evidence="10 11">
    <name type="scientific">Halochromatium glycolicum</name>
    <dbReference type="NCBI Taxonomy" id="85075"/>
    <lineage>
        <taxon>Bacteria</taxon>
        <taxon>Pseudomonadati</taxon>
        <taxon>Pseudomonadota</taxon>
        <taxon>Gammaproteobacteria</taxon>
        <taxon>Chromatiales</taxon>
        <taxon>Chromatiaceae</taxon>
        <taxon>Halochromatium</taxon>
    </lineage>
</organism>
<dbReference type="InterPro" id="IPR039420">
    <property type="entry name" value="WalR-like"/>
</dbReference>
<evidence type="ECO:0000259" key="8">
    <source>
        <dbReference type="PROSITE" id="PS50110"/>
    </source>
</evidence>
<dbReference type="GO" id="GO:0000156">
    <property type="term" value="F:phosphorelay response regulator activity"/>
    <property type="evidence" value="ECO:0007669"/>
    <property type="project" value="TreeGrafter"/>
</dbReference>
<evidence type="ECO:0000256" key="5">
    <source>
        <dbReference type="ARBA" id="ARBA00023163"/>
    </source>
</evidence>
<dbReference type="InterPro" id="IPR001789">
    <property type="entry name" value="Sig_transdc_resp-reg_receiver"/>
</dbReference>
<dbReference type="Gene3D" id="1.10.10.10">
    <property type="entry name" value="Winged helix-like DNA-binding domain superfamily/Winged helix DNA-binding domain"/>
    <property type="match status" value="1"/>
</dbReference>
<comment type="caution">
    <text evidence="10">The sequence shown here is derived from an EMBL/GenBank/DDBJ whole genome shotgun (WGS) entry which is preliminary data.</text>
</comment>
<dbReference type="PROSITE" id="PS50110">
    <property type="entry name" value="RESPONSE_REGULATORY"/>
    <property type="match status" value="1"/>
</dbReference>
<dbReference type="GO" id="GO:0032993">
    <property type="term" value="C:protein-DNA complex"/>
    <property type="evidence" value="ECO:0007669"/>
    <property type="project" value="TreeGrafter"/>
</dbReference>
<feature type="DNA-binding region" description="OmpR/PhoB-type" evidence="7">
    <location>
        <begin position="135"/>
        <end position="234"/>
    </location>
</feature>
<name>A0AAJ0U9S2_9GAMM</name>
<dbReference type="EMBL" id="NRSJ01000053">
    <property type="protein sequence ID" value="MBK1706857.1"/>
    <property type="molecule type" value="Genomic_DNA"/>
</dbReference>
<dbReference type="SUPFAM" id="SSF46894">
    <property type="entry name" value="C-terminal effector domain of the bipartite response regulators"/>
    <property type="match status" value="1"/>
</dbReference>
<protein>
    <submittedName>
        <fullName evidence="10">DNA-binding response regulator</fullName>
    </submittedName>
</protein>
<dbReference type="Pfam" id="PF00072">
    <property type="entry name" value="Response_reg"/>
    <property type="match status" value="1"/>
</dbReference>
<dbReference type="RefSeq" id="WP_200348331.1">
    <property type="nucleotide sequence ID" value="NZ_NRSJ01000053.1"/>
</dbReference>
<dbReference type="InterPro" id="IPR001867">
    <property type="entry name" value="OmpR/PhoB-type_DNA-bd"/>
</dbReference>
<dbReference type="Gene3D" id="3.40.50.2300">
    <property type="match status" value="1"/>
</dbReference>
<evidence type="ECO:0000313" key="10">
    <source>
        <dbReference type="EMBL" id="MBK1706857.1"/>
    </source>
</evidence>
<dbReference type="InterPro" id="IPR011006">
    <property type="entry name" value="CheY-like_superfamily"/>
</dbReference>
<dbReference type="AlphaFoldDB" id="A0AAJ0U9S2"/>
<keyword evidence="2" id="KW-0902">Two-component regulatory system</keyword>
<dbReference type="Gene3D" id="6.10.250.690">
    <property type="match status" value="1"/>
</dbReference>
<dbReference type="PANTHER" id="PTHR48111:SF1">
    <property type="entry name" value="TWO-COMPONENT RESPONSE REGULATOR ORR33"/>
    <property type="match status" value="1"/>
</dbReference>
<feature type="domain" description="Response regulatory" evidence="8">
    <location>
        <begin position="12"/>
        <end position="125"/>
    </location>
</feature>
<feature type="modified residue" description="4-aspartylphosphate" evidence="6">
    <location>
        <position position="61"/>
    </location>
</feature>
<dbReference type="PANTHER" id="PTHR48111">
    <property type="entry name" value="REGULATOR OF RPOS"/>
    <property type="match status" value="1"/>
</dbReference>
<evidence type="ECO:0000256" key="4">
    <source>
        <dbReference type="ARBA" id="ARBA00023125"/>
    </source>
</evidence>
<evidence type="ECO:0000256" key="6">
    <source>
        <dbReference type="PROSITE-ProRule" id="PRU00169"/>
    </source>
</evidence>
<evidence type="ECO:0000259" key="9">
    <source>
        <dbReference type="PROSITE" id="PS51755"/>
    </source>
</evidence>
<evidence type="ECO:0000256" key="2">
    <source>
        <dbReference type="ARBA" id="ARBA00023012"/>
    </source>
</evidence>
<sequence length="236" mass="27030">MERINEPEPEADIVVVEDDQRMARMIERNLHAAGYHVRLAETGRELRNAYHYSAPDLVLLDLNLQAEDGIDLAVELVSATSAAVIIVTARDRLEDRLRGLDVGADDYIIKPFEIEELIARIRAVLRRRILETARNREIDLGPYHLDRTAQTLVRDGSPPITVSLTNTEVRILTILLLHHSRVVCREQLTSREIKESVDRSIDVHIGNIRRKLRKAGMHDLVIWPVRGLGYRLRYEA</sequence>
<dbReference type="SUPFAM" id="SSF52172">
    <property type="entry name" value="CheY-like"/>
    <property type="match status" value="1"/>
</dbReference>
<evidence type="ECO:0000256" key="7">
    <source>
        <dbReference type="PROSITE-ProRule" id="PRU01091"/>
    </source>
</evidence>
<dbReference type="GO" id="GO:0005829">
    <property type="term" value="C:cytosol"/>
    <property type="evidence" value="ECO:0007669"/>
    <property type="project" value="TreeGrafter"/>
</dbReference>
<proteinExistence type="predicted"/>
<feature type="domain" description="OmpR/PhoB-type" evidence="9">
    <location>
        <begin position="135"/>
        <end position="234"/>
    </location>
</feature>
<dbReference type="InterPro" id="IPR036388">
    <property type="entry name" value="WH-like_DNA-bd_sf"/>
</dbReference>
<keyword evidence="4 7" id="KW-0238">DNA-binding</keyword>
<gene>
    <name evidence="10" type="ORF">CKO40_20510</name>
</gene>
<keyword evidence="1 6" id="KW-0597">Phosphoprotein</keyword>
<dbReference type="InterPro" id="IPR016032">
    <property type="entry name" value="Sig_transdc_resp-reg_C-effctor"/>
</dbReference>
<reference evidence="10" key="2">
    <citation type="journal article" date="2020" name="Microorganisms">
        <title>Osmotic Adaptation and Compatible Solute Biosynthesis of Phototrophic Bacteria as Revealed from Genome Analyses.</title>
        <authorList>
            <person name="Imhoff J.F."/>
            <person name="Rahn T."/>
            <person name="Kunzel S."/>
            <person name="Keller A."/>
            <person name="Neulinger S.C."/>
        </authorList>
    </citation>
    <scope>NUCLEOTIDE SEQUENCE</scope>
    <source>
        <strain evidence="10">DSM 11080</strain>
    </source>
</reference>
<dbReference type="SMART" id="SM00862">
    <property type="entry name" value="Trans_reg_C"/>
    <property type="match status" value="1"/>
</dbReference>
<dbReference type="Proteomes" id="UP001296776">
    <property type="component" value="Unassembled WGS sequence"/>
</dbReference>
<dbReference type="PROSITE" id="PS51755">
    <property type="entry name" value="OMPR_PHOB"/>
    <property type="match status" value="1"/>
</dbReference>